<dbReference type="Proteomes" id="UP000191518">
    <property type="component" value="Unassembled WGS sequence"/>
</dbReference>
<evidence type="ECO:0000256" key="3">
    <source>
        <dbReference type="ARBA" id="ARBA00023125"/>
    </source>
</evidence>
<reference evidence="9" key="1">
    <citation type="journal article" date="2017" name="Nat. Microbiol.">
        <title>Global analysis of biosynthetic gene clusters reveals vast potential of secondary metabolite production in Penicillium species.</title>
        <authorList>
            <person name="Nielsen J.C."/>
            <person name="Grijseels S."/>
            <person name="Prigent S."/>
            <person name="Ji B."/>
            <person name="Dainat J."/>
            <person name="Nielsen K.F."/>
            <person name="Frisvad J.C."/>
            <person name="Workman M."/>
            <person name="Nielsen J."/>
        </authorList>
    </citation>
    <scope>NUCLEOTIDE SEQUENCE [LARGE SCALE GENOMIC DNA]</scope>
    <source>
        <strain evidence="9">IBT 29486</strain>
    </source>
</reference>
<feature type="region of interest" description="Disordered" evidence="6">
    <location>
        <begin position="1"/>
        <end position="121"/>
    </location>
</feature>
<proteinExistence type="predicted"/>
<dbReference type="GO" id="GO:0008270">
    <property type="term" value="F:zinc ion binding"/>
    <property type="evidence" value="ECO:0007669"/>
    <property type="project" value="InterPro"/>
</dbReference>
<evidence type="ECO:0000256" key="1">
    <source>
        <dbReference type="ARBA" id="ARBA00022833"/>
    </source>
</evidence>
<keyword evidence="9" id="KW-1185">Reference proteome</keyword>
<dbReference type="EMBL" id="MDYP01000040">
    <property type="protein sequence ID" value="OQE02178.1"/>
    <property type="molecule type" value="Genomic_DNA"/>
</dbReference>
<dbReference type="AlphaFoldDB" id="A0A1V6RKW9"/>
<dbReference type="InterPro" id="IPR007219">
    <property type="entry name" value="XnlR_reg_dom"/>
</dbReference>
<evidence type="ECO:0000313" key="8">
    <source>
        <dbReference type="EMBL" id="OQE02178.1"/>
    </source>
</evidence>
<evidence type="ECO:0000256" key="2">
    <source>
        <dbReference type="ARBA" id="ARBA00023015"/>
    </source>
</evidence>
<keyword evidence="5" id="KW-0539">Nucleus</keyword>
<dbReference type="GO" id="GO:0006351">
    <property type="term" value="P:DNA-templated transcription"/>
    <property type="evidence" value="ECO:0007669"/>
    <property type="project" value="InterPro"/>
</dbReference>
<keyword evidence="1" id="KW-0862">Zinc</keyword>
<dbReference type="PANTHER" id="PTHR47171:SF5">
    <property type="entry name" value="ZN(II)2CYS6 TRANSCRIPTION FACTOR (EUROFUNG)"/>
    <property type="match status" value="1"/>
</dbReference>
<evidence type="ECO:0000256" key="4">
    <source>
        <dbReference type="ARBA" id="ARBA00023163"/>
    </source>
</evidence>
<feature type="domain" description="Xylanolytic transcriptional activator regulatory" evidence="7">
    <location>
        <begin position="268"/>
        <end position="342"/>
    </location>
</feature>
<dbReference type="GO" id="GO:0003677">
    <property type="term" value="F:DNA binding"/>
    <property type="evidence" value="ECO:0007669"/>
    <property type="project" value="UniProtKB-KW"/>
</dbReference>
<evidence type="ECO:0000313" key="9">
    <source>
        <dbReference type="Proteomes" id="UP000191518"/>
    </source>
</evidence>
<comment type="caution">
    <text evidence="8">The sequence shown here is derived from an EMBL/GenBank/DDBJ whole genome shotgun (WGS) entry which is preliminary data.</text>
</comment>
<sequence length="623" mass="69046">MPRRGGVRRANTTATTANNTTPAIDTAATATSTGDTILSRTVGKSPRPIHDDGQQQQPLPPSIAPTVDSGNQPVGAFRGRASPYPSPNQLTTDHAPVCHPLPQPDLNTSTPSDRSRQGGVAPSYLGESGLLYIFSQDQGDNEDGVPRSPHASGSFNATVDVPSLGLQESYGETYYEYCYTWCPILEKDCLYGDPAFRESPLLQNSLALVGSQIRPPVLNHESPHVYYERAKALFHSSQERNPLVCISALMLFYWWGKGAPNVVSTDTVWWWTGVTIRLAQQIGLHHELKPGQQSTLNMSPGLRRRIWWTLFARERLTGICQGRPCIIDPEDCDIGEPTVHDFPNPHDPNSTLFVYWVRLCRILGRVTKYLPQRTESSSFPVQLATELVQWVNSLPPHLQLPISTERTLHFNRDVHQLHLPYLTTVTLLYLRTASQSLPEAYTAAVVASGCVARIFEDYLARGSIRFLQGVAGWSAAVAILALLHARKVPNLTKSADAHIRVLRLALKEMTLLWHSAKMFDRGFERMLGNHGHGQNKDVDSVALSAMDTQQPVTILTDLPNDAGVDWMGFFPYATQDTSPLVAILLMSDQPVPLSDLEWPVDLTAQLQELFDPNYGMDSFAFPL</sequence>
<name>A0A1V6RKW9_9EURO</name>
<dbReference type="CDD" id="cd12148">
    <property type="entry name" value="fungal_TF_MHR"/>
    <property type="match status" value="1"/>
</dbReference>
<dbReference type="InterPro" id="IPR052073">
    <property type="entry name" value="Amide_Lactam_Regulators"/>
</dbReference>
<protein>
    <recommendedName>
        <fullName evidence="7">Xylanolytic transcriptional activator regulatory domain-containing protein</fullName>
    </recommendedName>
</protein>
<evidence type="ECO:0000259" key="7">
    <source>
        <dbReference type="SMART" id="SM00906"/>
    </source>
</evidence>
<evidence type="ECO:0000256" key="5">
    <source>
        <dbReference type="ARBA" id="ARBA00023242"/>
    </source>
</evidence>
<keyword evidence="2" id="KW-0805">Transcription regulation</keyword>
<dbReference type="PANTHER" id="PTHR47171">
    <property type="entry name" value="FARA-RELATED"/>
    <property type="match status" value="1"/>
</dbReference>
<dbReference type="Pfam" id="PF04082">
    <property type="entry name" value="Fungal_trans"/>
    <property type="match status" value="1"/>
</dbReference>
<accession>A0A1V6RKW9</accession>
<keyword evidence="4" id="KW-0804">Transcription</keyword>
<organism evidence="8 9">
    <name type="scientific">Penicillium vulpinum</name>
    <dbReference type="NCBI Taxonomy" id="29845"/>
    <lineage>
        <taxon>Eukaryota</taxon>
        <taxon>Fungi</taxon>
        <taxon>Dikarya</taxon>
        <taxon>Ascomycota</taxon>
        <taxon>Pezizomycotina</taxon>
        <taxon>Eurotiomycetes</taxon>
        <taxon>Eurotiomycetidae</taxon>
        <taxon>Eurotiales</taxon>
        <taxon>Aspergillaceae</taxon>
        <taxon>Penicillium</taxon>
    </lineage>
</organism>
<evidence type="ECO:0000256" key="6">
    <source>
        <dbReference type="SAM" id="MobiDB-lite"/>
    </source>
</evidence>
<gene>
    <name evidence="8" type="ORF">PENVUL_c040G02042</name>
</gene>
<dbReference type="SMART" id="SM00906">
    <property type="entry name" value="Fungal_trans"/>
    <property type="match status" value="1"/>
</dbReference>
<keyword evidence="3" id="KW-0238">DNA-binding</keyword>
<feature type="compositionally biased region" description="Low complexity" evidence="6">
    <location>
        <begin position="10"/>
        <end position="33"/>
    </location>
</feature>